<evidence type="ECO:0000313" key="2">
    <source>
        <dbReference type="Proteomes" id="UP000808349"/>
    </source>
</evidence>
<dbReference type="EMBL" id="JADKFW010000004">
    <property type="protein sequence ID" value="MBK9716269.1"/>
    <property type="molecule type" value="Genomic_DNA"/>
</dbReference>
<sequence length="580" mass="66261">MAKRIILLILLITSCYKDNFHEETTISPNNPKINLWKKIYGQILNTNNEPIRFANIKFKSKTFQTDENGNFSFTEYISEDRSILIATHPDYIDGIISVKAYKDGDQRIITKLNFKNNFYTYFSEDKITIHPNNGSLIHFDENSFANEDSSIYSGAVNIHFKLCDQTNEILNNLPNDKTSIKDKKDKLILGDMPYLFLEVTNKNGLPLKLVKPAHIEIQIPNNLQNLSPYILDTWYLDKLDGIWKNGSKAVKKINSYQAEINQLGYIKIDNARPYAIINGQFSGITNLPYLILYLTTSNSSYQLQLNDAGYYSMKIPINEPFYLLLENKFKETLFSKSFSSLNEDVTLPEFNLSLSHSVPIKAKIADCNGAFSENNWIILRELGKVNDYIMRPESSGDINEIVKSEFTGDYVLFSSSIMQTAINKANPIFFKVAETINLTNIMTCQTKDGQTEMKLSNNQGYSQGSHFFPNNAYYYIGPDKNNGLIDVDWIDTYSPFDEVTYSLTIQLKNGEGSILNNEIRANSKGNPPIYFKFGAIEKAQIKIYDRPQFLNSIIIDINNINATDQNGKYYNINVTGIYHK</sequence>
<comment type="caution">
    <text evidence="1">The sequence shown here is derived from an EMBL/GenBank/DDBJ whole genome shotgun (WGS) entry which is preliminary data.</text>
</comment>
<dbReference type="InterPro" id="IPR008969">
    <property type="entry name" value="CarboxyPept-like_regulatory"/>
</dbReference>
<gene>
    <name evidence="1" type="ORF">IPO85_01855</name>
</gene>
<dbReference type="Proteomes" id="UP000808349">
    <property type="component" value="Unassembled WGS sequence"/>
</dbReference>
<dbReference type="AlphaFoldDB" id="A0A9D7S7J9"/>
<dbReference type="SUPFAM" id="SSF49464">
    <property type="entry name" value="Carboxypeptidase regulatory domain-like"/>
    <property type="match status" value="1"/>
</dbReference>
<proteinExistence type="predicted"/>
<name>A0A9D7S7J9_9BACT</name>
<reference evidence="1 2" key="1">
    <citation type="submission" date="2020-10" db="EMBL/GenBank/DDBJ databases">
        <title>Connecting structure to function with the recovery of over 1000 high-quality activated sludge metagenome-assembled genomes encoding full-length rRNA genes using long-read sequencing.</title>
        <authorList>
            <person name="Singleton C.M."/>
            <person name="Petriglieri F."/>
            <person name="Kristensen J.M."/>
            <person name="Kirkegaard R.H."/>
            <person name="Michaelsen T.Y."/>
            <person name="Andersen M.H."/>
            <person name="Karst S.M."/>
            <person name="Dueholm M.S."/>
            <person name="Nielsen P.H."/>
            <person name="Albertsen M."/>
        </authorList>
    </citation>
    <scope>NUCLEOTIDE SEQUENCE [LARGE SCALE GENOMIC DNA]</scope>
    <source>
        <strain evidence="1">Ribe_18-Q3-R11-54_BAT3C.373</strain>
    </source>
</reference>
<accession>A0A9D7S7J9</accession>
<protein>
    <recommendedName>
        <fullName evidence="3">Carboxypeptidase regulatory-like domain-containing protein</fullName>
    </recommendedName>
</protein>
<organism evidence="1 2">
    <name type="scientific">Candidatus Defluviibacterium haderslevense</name>
    <dbReference type="NCBI Taxonomy" id="2981993"/>
    <lineage>
        <taxon>Bacteria</taxon>
        <taxon>Pseudomonadati</taxon>
        <taxon>Bacteroidota</taxon>
        <taxon>Saprospiria</taxon>
        <taxon>Saprospirales</taxon>
        <taxon>Saprospiraceae</taxon>
        <taxon>Candidatus Defluviibacterium</taxon>
    </lineage>
</organism>
<dbReference type="PROSITE" id="PS51257">
    <property type="entry name" value="PROKAR_LIPOPROTEIN"/>
    <property type="match status" value="1"/>
</dbReference>
<evidence type="ECO:0000313" key="1">
    <source>
        <dbReference type="EMBL" id="MBK9716269.1"/>
    </source>
</evidence>
<evidence type="ECO:0008006" key="3">
    <source>
        <dbReference type="Google" id="ProtNLM"/>
    </source>
</evidence>